<evidence type="ECO:0000256" key="2">
    <source>
        <dbReference type="SAM" id="Phobius"/>
    </source>
</evidence>
<evidence type="ECO:0000256" key="1">
    <source>
        <dbReference type="SAM" id="MobiDB-lite"/>
    </source>
</evidence>
<feature type="transmembrane region" description="Helical" evidence="2">
    <location>
        <begin position="213"/>
        <end position="233"/>
    </location>
</feature>
<dbReference type="Proteomes" id="UP000262882">
    <property type="component" value="Unassembled WGS sequence"/>
</dbReference>
<accession>A0A372GDJ8</accession>
<keyword evidence="2" id="KW-1133">Transmembrane helix</keyword>
<organism evidence="3 4">
    <name type="scientific">Actinomadura spongiicola</name>
    <dbReference type="NCBI Taxonomy" id="2303421"/>
    <lineage>
        <taxon>Bacteria</taxon>
        <taxon>Bacillati</taxon>
        <taxon>Actinomycetota</taxon>
        <taxon>Actinomycetes</taxon>
        <taxon>Streptosporangiales</taxon>
        <taxon>Thermomonosporaceae</taxon>
        <taxon>Actinomadura</taxon>
    </lineage>
</organism>
<feature type="transmembrane region" description="Helical" evidence="2">
    <location>
        <begin position="298"/>
        <end position="316"/>
    </location>
</feature>
<comment type="caution">
    <text evidence="3">The sequence shown here is derived from an EMBL/GenBank/DDBJ whole genome shotgun (WGS) entry which is preliminary data.</text>
</comment>
<evidence type="ECO:0000313" key="4">
    <source>
        <dbReference type="Proteomes" id="UP000262882"/>
    </source>
</evidence>
<evidence type="ECO:0008006" key="5">
    <source>
        <dbReference type="Google" id="ProtNLM"/>
    </source>
</evidence>
<dbReference type="AlphaFoldDB" id="A0A372GDJ8"/>
<feature type="transmembrane region" description="Helical" evidence="2">
    <location>
        <begin position="273"/>
        <end position="292"/>
    </location>
</feature>
<feature type="transmembrane region" description="Helical" evidence="2">
    <location>
        <begin position="145"/>
        <end position="171"/>
    </location>
</feature>
<proteinExistence type="predicted"/>
<name>A0A372GDJ8_9ACTN</name>
<feature type="transmembrane region" description="Helical" evidence="2">
    <location>
        <begin position="178"/>
        <end position="201"/>
    </location>
</feature>
<feature type="transmembrane region" description="Helical" evidence="2">
    <location>
        <begin position="336"/>
        <end position="354"/>
    </location>
</feature>
<feature type="transmembrane region" description="Helical" evidence="2">
    <location>
        <begin position="366"/>
        <end position="384"/>
    </location>
</feature>
<protein>
    <recommendedName>
        <fullName evidence="5">DUF2029 domain-containing protein</fullName>
    </recommendedName>
</protein>
<feature type="region of interest" description="Disordered" evidence="1">
    <location>
        <begin position="389"/>
        <end position="418"/>
    </location>
</feature>
<evidence type="ECO:0000313" key="3">
    <source>
        <dbReference type="EMBL" id="RFS83444.1"/>
    </source>
</evidence>
<dbReference type="EMBL" id="QVNQ01000006">
    <property type="protein sequence ID" value="RFS83444.1"/>
    <property type="molecule type" value="Genomic_DNA"/>
</dbReference>
<keyword evidence="4" id="KW-1185">Reference proteome</keyword>
<gene>
    <name evidence="3" type="ORF">D0T12_20550</name>
</gene>
<reference evidence="3 4" key="1">
    <citation type="submission" date="2018-08" db="EMBL/GenBank/DDBJ databases">
        <title>Actinomadura spongicola sp. nov., isolated from marine sponge Leucetta chagosensis.</title>
        <authorList>
            <person name="Li L."/>
            <person name="Lin H.W."/>
        </authorList>
    </citation>
    <scope>NUCLEOTIDE SEQUENCE [LARGE SCALE GENOMIC DNA]</scope>
    <source>
        <strain evidence="3 4">LHW52907</strain>
    </source>
</reference>
<sequence>MGLPLVAGLALALLAERGRWAPPLAVALAVGAALRVTVMLIAAQDTFQPYDLDEDFRSTADTVLDGRDPLFYLREGGWHFLPMLAYLLAGVRYLSELVGLPWEVAGRVVPVLADLALVPLVAKLSSDPSSRVRALRSFQYACAPVVLMVSALHGQFAPITLALGAAALLAARGGRAHLAGVLIGMSVTSASWSVLLLPGVLLTLPALRQRIMVLVWTAAVPLAFLLSSVPLLGTPAGRLRESLSASMGTRPVAGDWGWSAVVTGGDQVVSPGYGTVGTPLLAVALLAAAWWWRRADPVSLTLALLLVFLIVTYRFGTQYLAWPVPYLLMRSTSRGALPVIAVSGVWAAFGYLYMSRLEPVAWREAHVWWALSSLLVIALLVYALPGRRRDGGDSPSDTSGQGRGWTVMSRNSTSASSV</sequence>
<feature type="compositionally biased region" description="Polar residues" evidence="1">
    <location>
        <begin position="408"/>
        <end position="418"/>
    </location>
</feature>
<keyword evidence="2" id="KW-0472">Membrane</keyword>
<keyword evidence="2" id="KW-0812">Transmembrane</keyword>